<dbReference type="Proteomes" id="UP001153334">
    <property type="component" value="Unassembled WGS sequence"/>
</dbReference>
<dbReference type="EMBL" id="JAPESX010001354">
    <property type="protein sequence ID" value="KAJ8114965.1"/>
    <property type="molecule type" value="Genomic_DNA"/>
</dbReference>
<accession>A0ACC2IIF3</accession>
<evidence type="ECO:0000313" key="1">
    <source>
        <dbReference type="EMBL" id="KAJ8114965.1"/>
    </source>
</evidence>
<organism evidence="1 2">
    <name type="scientific">Nemania bipapillata</name>
    <dbReference type="NCBI Taxonomy" id="110536"/>
    <lineage>
        <taxon>Eukaryota</taxon>
        <taxon>Fungi</taxon>
        <taxon>Dikarya</taxon>
        <taxon>Ascomycota</taxon>
        <taxon>Pezizomycotina</taxon>
        <taxon>Sordariomycetes</taxon>
        <taxon>Xylariomycetidae</taxon>
        <taxon>Xylariales</taxon>
        <taxon>Xylariaceae</taxon>
        <taxon>Nemania</taxon>
    </lineage>
</organism>
<name>A0ACC2IIF3_9PEZI</name>
<sequence>MRLVNKQYAAIAFRPLFEVLRFSGRRQDQVPPWNFGPTPERELPAGRHGRTRTVEFGKLVEVVDEILDKSIARYTRTFVFDPAYYREGFWRDYLMQLENLMHEPVDEVEFESDDGSGEEGWTAAIERTLERRRTRPERERDTINAAQALWDEKIAEQKQNEEAVVAALARLFRAMPSLAEIEIKPWVFDGCLLFPSLESCI</sequence>
<keyword evidence="2" id="KW-1185">Reference proteome</keyword>
<gene>
    <name evidence="1" type="ORF">ONZ43_g4779</name>
</gene>
<proteinExistence type="predicted"/>
<protein>
    <submittedName>
        <fullName evidence="1">Uncharacterized protein</fullName>
    </submittedName>
</protein>
<reference evidence="1" key="1">
    <citation type="submission" date="2022-11" db="EMBL/GenBank/DDBJ databases">
        <title>Genome Sequence of Nemania bipapillata.</title>
        <authorList>
            <person name="Buettner E."/>
        </authorList>
    </citation>
    <scope>NUCLEOTIDE SEQUENCE</scope>
    <source>
        <strain evidence="1">CP14</strain>
    </source>
</reference>
<evidence type="ECO:0000313" key="2">
    <source>
        <dbReference type="Proteomes" id="UP001153334"/>
    </source>
</evidence>
<comment type="caution">
    <text evidence="1">The sequence shown here is derived from an EMBL/GenBank/DDBJ whole genome shotgun (WGS) entry which is preliminary data.</text>
</comment>